<feature type="region of interest" description="Disordered" evidence="7">
    <location>
        <begin position="300"/>
        <end position="358"/>
    </location>
</feature>
<feature type="region of interest" description="Disordered" evidence="7">
    <location>
        <begin position="666"/>
        <end position="705"/>
    </location>
</feature>
<sequence length="918" mass="101321">MSRGEPIDSTAHPSHSRKNMGEPSKGKKRSATEAFRSNQGTFKQSLEAHRSGISRRNQPQAKTVNFPEKRIQDDGEEEPAGTFPSTNSHRRTPPGRNANLKQRAQDLLLTRQKLPIYAHADQIRQSLRQHGVLLLVGETGSGKSTQIPQFLINESWCQRTKLKSGGSVGGCIAITQPRRVAAISLARRVAEEMGTPLGNSSPASLVGYSVRFENSTGPSTRIKFMTEGMLLQEMLRDPWLKEYSVVVVDEVHERGVNVDLVLGFLRRLQDRRSGDDGRGGIGVKVVVMSATADMEKIKDFFNSPKQNSNDNSNITDGARPGKNEEEWSGFEDDDDLLGVQNVTPQSPNDSTSSTNGTDDAEATALFIKGRQFPVTINYTPSPVSDLLDAAYQKIMHIHSHSPLPGDILVFLTGQETVESLLHLVQSWSATIAKDMQLSKTLPKLLILPLYAALPSDLQQRVFQPTPKFTRKIILATNIAETSITVPGIRHVIDTGKAKQRLFRPALNLDSLLTVAISRSSANQRSGRAGRDAPGTAHRLYPEKEFYKLAQDTEPEILRCDLSQLVLTLKAHGISELHTFPLLTAPPRRALERALVHLLQLSALDRTNGQITPLGREMSILPLPASLARVLLASVEPEHNCIEEIIDIVSALSVENVFLNIQHSFSSSHNASTTSSDPLSITTRLPQRGNQADRNEEVGTNNNNTRESLAQALRRDLFRREGDHLTLLAAMQAYASETTDRKRWCEARFISHRAMRGAMDVRKQLTALMARYASGQKAIQKKDQRQQRQQKKKTLPTPEENENETDTDPPALPSQPPTSDPTTLPTRILHCLLTGFHPNVARLSSDGSYRTLLTNQPVAIHPSSVLFSVPDGGRGGGSKKFEAVVYNEFVYTGTKAYARGVSAVEMRWVADVVKKAGMV</sequence>
<gene>
    <name evidence="10" type="ORF">A1O9_01476</name>
</gene>
<feature type="region of interest" description="Disordered" evidence="7">
    <location>
        <begin position="775"/>
        <end position="823"/>
    </location>
</feature>
<feature type="compositionally biased region" description="Polar residues" evidence="7">
    <location>
        <begin position="54"/>
        <end position="63"/>
    </location>
</feature>
<dbReference type="SMART" id="SM00490">
    <property type="entry name" value="HELICc"/>
    <property type="match status" value="1"/>
</dbReference>
<proteinExistence type="predicted"/>
<dbReference type="FunFam" id="3.40.50.300:FF:000145">
    <property type="entry name" value="probable ATP-dependent RNA helicase DHX40"/>
    <property type="match status" value="1"/>
</dbReference>
<dbReference type="Pfam" id="PF07717">
    <property type="entry name" value="OB_NTP_bind"/>
    <property type="match status" value="1"/>
</dbReference>
<dbReference type="GO" id="GO:0000462">
    <property type="term" value="P:maturation of SSU-rRNA from tricistronic rRNA transcript (SSU-rRNA, 5.8S rRNA, LSU-rRNA)"/>
    <property type="evidence" value="ECO:0007669"/>
    <property type="project" value="EnsemblFungi"/>
</dbReference>
<evidence type="ECO:0000313" key="11">
    <source>
        <dbReference type="Proteomes" id="UP000027920"/>
    </source>
</evidence>
<evidence type="ECO:0000256" key="1">
    <source>
        <dbReference type="ARBA" id="ARBA00012552"/>
    </source>
</evidence>
<evidence type="ECO:0000256" key="6">
    <source>
        <dbReference type="ARBA" id="ARBA00047984"/>
    </source>
</evidence>
<keyword evidence="4" id="KW-0347">Helicase</keyword>
<feature type="compositionally biased region" description="Low complexity" evidence="7">
    <location>
        <begin position="666"/>
        <end position="675"/>
    </location>
</feature>
<dbReference type="PROSITE" id="PS51194">
    <property type="entry name" value="HELICASE_CTER"/>
    <property type="match status" value="1"/>
</dbReference>
<dbReference type="Pfam" id="PF21010">
    <property type="entry name" value="HA2_C"/>
    <property type="match status" value="1"/>
</dbReference>
<feature type="domain" description="Helicase C-terminal" evidence="9">
    <location>
        <begin position="382"/>
        <end position="572"/>
    </location>
</feature>
<dbReference type="Pfam" id="PF00270">
    <property type="entry name" value="DEAD"/>
    <property type="match status" value="1"/>
</dbReference>
<dbReference type="PROSITE" id="PS00690">
    <property type="entry name" value="DEAH_ATP_HELICASE"/>
    <property type="match status" value="1"/>
</dbReference>
<evidence type="ECO:0000259" key="9">
    <source>
        <dbReference type="PROSITE" id="PS51194"/>
    </source>
</evidence>
<feature type="compositionally biased region" description="Polar residues" evidence="7">
    <location>
        <begin position="303"/>
        <end position="315"/>
    </location>
</feature>
<dbReference type="GO" id="GO:0003725">
    <property type="term" value="F:double-stranded RNA binding"/>
    <property type="evidence" value="ECO:0007669"/>
    <property type="project" value="TreeGrafter"/>
</dbReference>
<keyword evidence="11" id="KW-1185">Reference proteome</keyword>
<dbReference type="EMBL" id="AMGV01000001">
    <property type="protein sequence ID" value="KEF63498.1"/>
    <property type="molecule type" value="Genomic_DNA"/>
</dbReference>
<dbReference type="CDD" id="cd17917">
    <property type="entry name" value="DEXHc_RHA-like"/>
    <property type="match status" value="1"/>
</dbReference>
<dbReference type="EC" id="3.6.4.13" evidence="1"/>
<dbReference type="GO" id="GO:0005524">
    <property type="term" value="F:ATP binding"/>
    <property type="evidence" value="ECO:0007669"/>
    <property type="project" value="UniProtKB-KW"/>
</dbReference>
<dbReference type="Gene3D" id="1.20.120.1080">
    <property type="match status" value="1"/>
</dbReference>
<dbReference type="Pfam" id="PF00271">
    <property type="entry name" value="Helicase_C"/>
    <property type="match status" value="1"/>
</dbReference>
<organism evidence="10 11">
    <name type="scientific">Exophiala aquamarina CBS 119918</name>
    <dbReference type="NCBI Taxonomy" id="1182545"/>
    <lineage>
        <taxon>Eukaryota</taxon>
        <taxon>Fungi</taxon>
        <taxon>Dikarya</taxon>
        <taxon>Ascomycota</taxon>
        <taxon>Pezizomycotina</taxon>
        <taxon>Eurotiomycetes</taxon>
        <taxon>Chaetothyriomycetidae</taxon>
        <taxon>Chaetothyriales</taxon>
        <taxon>Herpotrichiellaceae</taxon>
        <taxon>Exophiala</taxon>
    </lineage>
</organism>
<dbReference type="VEuPathDB" id="FungiDB:A1O9_01476"/>
<dbReference type="HOGENOM" id="CLU_001832_5_11_1"/>
<feature type="compositionally biased region" description="Pro residues" evidence="7">
    <location>
        <begin position="809"/>
        <end position="818"/>
    </location>
</feature>
<dbReference type="InterPro" id="IPR003593">
    <property type="entry name" value="AAA+_ATPase"/>
</dbReference>
<dbReference type="InterPro" id="IPR027417">
    <property type="entry name" value="P-loop_NTPase"/>
</dbReference>
<accession>A0A072PVW9</accession>
<evidence type="ECO:0000256" key="2">
    <source>
        <dbReference type="ARBA" id="ARBA00022741"/>
    </source>
</evidence>
<dbReference type="STRING" id="1182545.A0A072PVW9"/>
<dbReference type="InterPro" id="IPR007502">
    <property type="entry name" value="Helicase-assoc_dom"/>
</dbReference>
<feature type="compositionally biased region" description="Acidic residues" evidence="7">
    <location>
        <begin position="326"/>
        <end position="336"/>
    </location>
</feature>
<reference evidence="10 11" key="1">
    <citation type="submission" date="2013-03" db="EMBL/GenBank/DDBJ databases">
        <title>The Genome Sequence of Exophiala aquamarina CBS 119918.</title>
        <authorList>
            <consortium name="The Broad Institute Genomics Platform"/>
            <person name="Cuomo C."/>
            <person name="de Hoog S."/>
            <person name="Gorbushina A."/>
            <person name="Walker B."/>
            <person name="Young S.K."/>
            <person name="Zeng Q."/>
            <person name="Gargeya S."/>
            <person name="Fitzgerald M."/>
            <person name="Haas B."/>
            <person name="Abouelleil A."/>
            <person name="Allen A.W."/>
            <person name="Alvarado L."/>
            <person name="Arachchi H.M."/>
            <person name="Berlin A.M."/>
            <person name="Chapman S.B."/>
            <person name="Gainer-Dewar J."/>
            <person name="Goldberg J."/>
            <person name="Griggs A."/>
            <person name="Gujja S."/>
            <person name="Hansen M."/>
            <person name="Howarth C."/>
            <person name="Imamovic A."/>
            <person name="Ireland A."/>
            <person name="Larimer J."/>
            <person name="McCowan C."/>
            <person name="Murphy C."/>
            <person name="Pearson M."/>
            <person name="Poon T.W."/>
            <person name="Priest M."/>
            <person name="Roberts A."/>
            <person name="Saif S."/>
            <person name="Shea T."/>
            <person name="Sisk P."/>
            <person name="Sykes S."/>
            <person name="Wortman J."/>
            <person name="Nusbaum C."/>
            <person name="Birren B."/>
        </authorList>
    </citation>
    <scope>NUCLEOTIDE SEQUENCE [LARGE SCALE GENOMIC DNA]</scope>
    <source>
        <strain evidence="10 11">CBS 119918</strain>
    </source>
</reference>
<evidence type="ECO:0000256" key="5">
    <source>
        <dbReference type="ARBA" id="ARBA00022840"/>
    </source>
</evidence>
<keyword evidence="2" id="KW-0547">Nucleotide-binding</keyword>
<keyword evidence="5" id="KW-0067">ATP-binding</keyword>
<comment type="catalytic activity">
    <reaction evidence="6">
        <text>ATP + H2O = ADP + phosphate + H(+)</text>
        <dbReference type="Rhea" id="RHEA:13065"/>
        <dbReference type="ChEBI" id="CHEBI:15377"/>
        <dbReference type="ChEBI" id="CHEBI:15378"/>
        <dbReference type="ChEBI" id="CHEBI:30616"/>
        <dbReference type="ChEBI" id="CHEBI:43474"/>
        <dbReference type="ChEBI" id="CHEBI:456216"/>
        <dbReference type="EC" id="3.6.4.13"/>
    </reaction>
</comment>
<dbReference type="PANTHER" id="PTHR18934:SF118">
    <property type="entry name" value="ATP-DEPENDENT RNA HELICASE DHX33"/>
    <property type="match status" value="1"/>
</dbReference>
<evidence type="ECO:0000256" key="4">
    <source>
        <dbReference type="ARBA" id="ARBA00022806"/>
    </source>
</evidence>
<dbReference type="Proteomes" id="UP000027920">
    <property type="component" value="Unassembled WGS sequence"/>
</dbReference>
<dbReference type="SUPFAM" id="SSF52540">
    <property type="entry name" value="P-loop containing nucleoside triphosphate hydrolases"/>
    <property type="match status" value="1"/>
</dbReference>
<dbReference type="SMART" id="SM00847">
    <property type="entry name" value="HA2"/>
    <property type="match status" value="1"/>
</dbReference>
<evidence type="ECO:0000259" key="8">
    <source>
        <dbReference type="PROSITE" id="PS51192"/>
    </source>
</evidence>
<dbReference type="InterPro" id="IPR014001">
    <property type="entry name" value="Helicase_ATP-bd"/>
</dbReference>
<feature type="region of interest" description="Disordered" evidence="7">
    <location>
        <begin position="1"/>
        <end position="98"/>
    </location>
</feature>
<evidence type="ECO:0000256" key="3">
    <source>
        <dbReference type="ARBA" id="ARBA00022801"/>
    </source>
</evidence>
<dbReference type="GO" id="GO:0032040">
    <property type="term" value="C:small-subunit processome"/>
    <property type="evidence" value="ECO:0007669"/>
    <property type="project" value="EnsemblFungi"/>
</dbReference>
<feature type="compositionally biased region" description="Polar residues" evidence="7">
    <location>
        <begin position="676"/>
        <end position="689"/>
    </location>
</feature>
<dbReference type="OrthoDB" id="10253254at2759"/>
<name>A0A072PVW9_9EURO</name>
<dbReference type="CDD" id="cd18791">
    <property type="entry name" value="SF2_C_RHA"/>
    <property type="match status" value="1"/>
</dbReference>
<dbReference type="SMART" id="SM00382">
    <property type="entry name" value="AAA"/>
    <property type="match status" value="1"/>
</dbReference>
<feature type="compositionally biased region" description="Polar residues" evidence="7">
    <location>
        <begin position="340"/>
        <end position="357"/>
    </location>
</feature>
<dbReference type="InterPro" id="IPR011709">
    <property type="entry name" value="DEAD-box_helicase_OB_fold"/>
</dbReference>
<dbReference type="RefSeq" id="XP_013266088.1">
    <property type="nucleotide sequence ID" value="XM_013410634.1"/>
</dbReference>
<evidence type="ECO:0000313" key="10">
    <source>
        <dbReference type="EMBL" id="KEF63498.1"/>
    </source>
</evidence>
<dbReference type="PROSITE" id="PS51192">
    <property type="entry name" value="HELICASE_ATP_BIND_1"/>
    <property type="match status" value="1"/>
</dbReference>
<dbReference type="SMART" id="SM00487">
    <property type="entry name" value="DEXDc"/>
    <property type="match status" value="1"/>
</dbReference>
<dbReference type="GO" id="GO:0003724">
    <property type="term" value="F:RNA helicase activity"/>
    <property type="evidence" value="ECO:0007669"/>
    <property type="project" value="UniProtKB-EC"/>
</dbReference>
<dbReference type="Pfam" id="PF04408">
    <property type="entry name" value="WHD_HA2"/>
    <property type="match status" value="1"/>
</dbReference>
<dbReference type="InterPro" id="IPR002464">
    <property type="entry name" value="DNA/RNA_helicase_DEAH_CS"/>
</dbReference>
<dbReference type="InterPro" id="IPR001650">
    <property type="entry name" value="Helicase_C-like"/>
</dbReference>
<feature type="compositionally biased region" description="Polar residues" evidence="7">
    <location>
        <begin position="35"/>
        <end position="44"/>
    </location>
</feature>
<dbReference type="GO" id="GO:0045943">
    <property type="term" value="P:positive regulation of transcription by RNA polymerase I"/>
    <property type="evidence" value="ECO:0007669"/>
    <property type="project" value="TreeGrafter"/>
</dbReference>
<feature type="domain" description="Helicase ATP-binding" evidence="8">
    <location>
        <begin position="124"/>
        <end position="310"/>
    </location>
</feature>
<evidence type="ECO:0000256" key="7">
    <source>
        <dbReference type="SAM" id="MobiDB-lite"/>
    </source>
</evidence>
<dbReference type="Gene3D" id="3.40.50.300">
    <property type="entry name" value="P-loop containing nucleotide triphosphate hydrolases"/>
    <property type="match status" value="2"/>
</dbReference>
<protein>
    <recommendedName>
        <fullName evidence="1">RNA helicase</fullName>
        <ecNumber evidence="1">3.6.4.13</ecNumber>
    </recommendedName>
</protein>
<dbReference type="GeneID" id="25276422"/>
<comment type="caution">
    <text evidence="10">The sequence shown here is derived from an EMBL/GenBank/DDBJ whole genome shotgun (WGS) entry which is preliminary data.</text>
</comment>
<dbReference type="GO" id="GO:0016787">
    <property type="term" value="F:hydrolase activity"/>
    <property type="evidence" value="ECO:0007669"/>
    <property type="project" value="UniProtKB-KW"/>
</dbReference>
<dbReference type="GO" id="GO:0042802">
    <property type="term" value="F:identical protein binding"/>
    <property type="evidence" value="ECO:0007669"/>
    <property type="project" value="EnsemblFungi"/>
</dbReference>
<dbReference type="PANTHER" id="PTHR18934">
    <property type="entry name" value="ATP-DEPENDENT RNA HELICASE"/>
    <property type="match status" value="1"/>
</dbReference>
<dbReference type="AlphaFoldDB" id="A0A072PVW9"/>
<dbReference type="InterPro" id="IPR011545">
    <property type="entry name" value="DEAD/DEAH_box_helicase_dom"/>
</dbReference>
<dbReference type="InterPro" id="IPR048333">
    <property type="entry name" value="HA2_WH"/>
</dbReference>
<keyword evidence="3" id="KW-0378">Hydrolase</keyword>